<dbReference type="STRING" id="1774969.AUC69_15230"/>
<evidence type="ECO:0008006" key="4">
    <source>
        <dbReference type="Google" id="ProtNLM"/>
    </source>
</evidence>
<dbReference type="EMBL" id="LPWF01000030">
    <property type="protein sequence ID" value="ODR96124.1"/>
    <property type="molecule type" value="Genomic_DNA"/>
</dbReference>
<keyword evidence="1" id="KW-0732">Signal</keyword>
<dbReference type="InterPro" id="IPR025737">
    <property type="entry name" value="FApF"/>
</dbReference>
<feature type="signal peptide" evidence="1">
    <location>
        <begin position="1"/>
        <end position="22"/>
    </location>
</feature>
<dbReference type="AlphaFoldDB" id="A0A1E3VRG8"/>
<dbReference type="Proteomes" id="UP000094472">
    <property type="component" value="Unassembled WGS sequence"/>
</dbReference>
<dbReference type="OrthoDB" id="9809066at2"/>
<gene>
    <name evidence="2" type="ORF">AUC69_15230</name>
</gene>
<protein>
    <recommendedName>
        <fullName evidence="4">Transporter</fullName>
    </recommendedName>
</protein>
<evidence type="ECO:0000313" key="2">
    <source>
        <dbReference type="EMBL" id="ODR96124.1"/>
    </source>
</evidence>
<reference evidence="2 3" key="1">
    <citation type="journal article" date="2016" name="Environ. Microbiol.">
        <title>New Methyloceanibacter diversity from North Sea sediments includes methanotroph containing solely the soluble methane monooxygenase.</title>
        <authorList>
            <person name="Vekeman B."/>
            <person name="Kerckhof F.M."/>
            <person name="Cremers G."/>
            <person name="de Vos P."/>
            <person name="Vandamme P."/>
            <person name="Boon N."/>
            <person name="Op den Camp H.J."/>
            <person name="Heylen K."/>
        </authorList>
    </citation>
    <scope>NUCLEOTIDE SEQUENCE [LARGE SCALE GENOMIC DNA]</scope>
    <source>
        <strain evidence="2 3">R-67175</strain>
    </source>
</reference>
<name>A0A1E3VRG8_9HYPH</name>
<comment type="caution">
    <text evidence="2">The sequence shown here is derived from an EMBL/GenBank/DDBJ whole genome shotgun (WGS) entry which is preliminary data.</text>
</comment>
<proteinExistence type="predicted"/>
<keyword evidence="3" id="KW-1185">Reference proteome</keyword>
<feature type="chain" id="PRO_5009138496" description="Transporter" evidence="1">
    <location>
        <begin position="23"/>
        <end position="271"/>
    </location>
</feature>
<sequence length="271" mass="29355">MRVGLAIALGLFVAAAPGSGIAQVASSADLAKKLANPVADLISVPFENDYDCCYGPSDASRWQLEIEPVIPFHLNPEWNLISRTILPVVALGSPAPGLGETFALGDTLQSFFLSPNTEGDGTTWGIGPAISLPTGTDSLVDSEKWSIGPTFVVLKQDKGWTYGILTHHIWSFADAGGGEDQPEVNQTYLQPFLAFTWKDSTTLTLNSEAGYNWTAEQWEIPLNLMVSHIYHLGEQPVSLEVGGRWYPETPRFGSDWGLRATATFLFPQKGG</sequence>
<dbReference type="Pfam" id="PF13557">
    <property type="entry name" value="Phenol_MetA_deg"/>
    <property type="match status" value="1"/>
</dbReference>
<evidence type="ECO:0000313" key="3">
    <source>
        <dbReference type="Proteomes" id="UP000094472"/>
    </source>
</evidence>
<accession>A0A1E3VRG8</accession>
<evidence type="ECO:0000256" key="1">
    <source>
        <dbReference type="SAM" id="SignalP"/>
    </source>
</evidence>
<organism evidence="2 3">
    <name type="scientific">Methyloceanibacter superfactus</name>
    <dbReference type="NCBI Taxonomy" id="1774969"/>
    <lineage>
        <taxon>Bacteria</taxon>
        <taxon>Pseudomonadati</taxon>
        <taxon>Pseudomonadota</taxon>
        <taxon>Alphaproteobacteria</taxon>
        <taxon>Hyphomicrobiales</taxon>
        <taxon>Hyphomicrobiaceae</taxon>
        <taxon>Methyloceanibacter</taxon>
    </lineage>
</organism>
<dbReference type="RefSeq" id="WP_069442428.1">
    <property type="nucleotide sequence ID" value="NZ_LPWF01000030.1"/>
</dbReference>